<protein>
    <submittedName>
        <fullName evidence="1">Uncharacterized protein</fullName>
    </submittedName>
</protein>
<sequence length="68" mass="7171">MTTAIRGRTPCLAAAECLAGEVAKRRSGSHATRRFRRSSVLENLTTKAPGWVVLQALHRIGAGNGALG</sequence>
<reference evidence="1 2" key="1">
    <citation type="submission" date="2012-05" db="EMBL/GenBank/DDBJ databases">
        <authorList>
            <person name="Harkins D.M."/>
            <person name="Madupu R."/>
            <person name="Durkin A.S."/>
            <person name="Torralba M."/>
            <person name="Methe B."/>
            <person name="Sutton G.G."/>
            <person name="Nelson K.E."/>
        </authorList>
    </citation>
    <scope>NUCLEOTIDE SEQUENCE [LARGE SCALE GENOMIC DNA]</scope>
    <source>
        <strain evidence="1 2">F0490</strain>
    </source>
</reference>
<name>J0MUS3_9ACTO</name>
<dbReference type="PATRIC" id="fig|1125717.3.peg.1910"/>
<evidence type="ECO:0000313" key="1">
    <source>
        <dbReference type="EMBL" id="EJF35822.1"/>
    </source>
</evidence>
<dbReference type="EMBL" id="AKFS01000299">
    <property type="protein sequence ID" value="EJF35822.1"/>
    <property type="molecule type" value="Genomic_DNA"/>
</dbReference>
<dbReference type="Proteomes" id="UP000004578">
    <property type="component" value="Unassembled WGS sequence"/>
</dbReference>
<gene>
    <name evidence="1" type="ORF">HMPREF1317_0315</name>
</gene>
<proteinExistence type="predicted"/>
<accession>J0MUS3</accession>
<dbReference type="AlphaFoldDB" id="J0MUS3"/>
<keyword evidence="2" id="KW-1185">Reference proteome</keyword>
<comment type="caution">
    <text evidence="1">The sequence shown here is derived from an EMBL/GenBank/DDBJ whole genome shotgun (WGS) entry which is preliminary data.</text>
</comment>
<organism evidence="1 2">
    <name type="scientific">Schaalia georgiae F0490</name>
    <dbReference type="NCBI Taxonomy" id="1125717"/>
    <lineage>
        <taxon>Bacteria</taxon>
        <taxon>Bacillati</taxon>
        <taxon>Actinomycetota</taxon>
        <taxon>Actinomycetes</taxon>
        <taxon>Actinomycetales</taxon>
        <taxon>Actinomycetaceae</taxon>
        <taxon>Schaalia</taxon>
    </lineage>
</organism>
<evidence type="ECO:0000313" key="2">
    <source>
        <dbReference type="Proteomes" id="UP000004578"/>
    </source>
</evidence>